<dbReference type="AlphaFoldDB" id="A0A8T0XII0"/>
<evidence type="ECO:0000313" key="2">
    <source>
        <dbReference type="Proteomes" id="UP000823388"/>
    </source>
</evidence>
<organism evidence="1 2">
    <name type="scientific">Panicum virgatum</name>
    <name type="common">Blackwell switchgrass</name>
    <dbReference type="NCBI Taxonomy" id="38727"/>
    <lineage>
        <taxon>Eukaryota</taxon>
        <taxon>Viridiplantae</taxon>
        <taxon>Streptophyta</taxon>
        <taxon>Embryophyta</taxon>
        <taxon>Tracheophyta</taxon>
        <taxon>Spermatophyta</taxon>
        <taxon>Magnoliopsida</taxon>
        <taxon>Liliopsida</taxon>
        <taxon>Poales</taxon>
        <taxon>Poaceae</taxon>
        <taxon>PACMAD clade</taxon>
        <taxon>Panicoideae</taxon>
        <taxon>Panicodae</taxon>
        <taxon>Paniceae</taxon>
        <taxon>Panicinae</taxon>
        <taxon>Panicum</taxon>
        <taxon>Panicum sect. Hiantes</taxon>
    </lineage>
</organism>
<evidence type="ECO:0000313" key="1">
    <source>
        <dbReference type="EMBL" id="KAG2658748.1"/>
    </source>
</evidence>
<sequence>MRTSPQGKLRQRHSLPDRWSIAHYGRELACIHGDQDDVYGKFCVADSPSSSLSTKEISVMPDLTQHHHGYKPWTQLVMKTEHLQLQLLFQTFQQKES</sequence>
<comment type="caution">
    <text evidence="1">The sequence shown here is derived from an EMBL/GenBank/DDBJ whole genome shotgun (WGS) entry which is preliminary data.</text>
</comment>
<dbReference type="Proteomes" id="UP000823388">
    <property type="component" value="Chromosome 1K"/>
</dbReference>
<reference evidence="1" key="1">
    <citation type="submission" date="2020-05" db="EMBL/GenBank/DDBJ databases">
        <title>WGS assembly of Panicum virgatum.</title>
        <authorList>
            <person name="Lovell J.T."/>
            <person name="Jenkins J."/>
            <person name="Shu S."/>
            <person name="Juenger T.E."/>
            <person name="Schmutz J."/>
        </authorList>
    </citation>
    <scope>NUCLEOTIDE SEQUENCE</scope>
    <source>
        <strain evidence="1">AP13</strain>
    </source>
</reference>
<protein>
    <submittedName>
        <fullName evidence="1">Uncharacterized protein</fullName>
    </submittedName>
</protein>
<name>A0A8T0XII0_PANVG</name>
<accession>A0A8T0XII0</accession>
<proteinExistence type="predicted"/>
<keyword evidence="2" id="KW-1185">Reference proteome</keyword>
<gene>
    <name evidence="1" type="ORF">PVAP13_1KG305910</name>
</gene>
<dbReference type="EMBL" id="CM029037">
    <property type="protein sequence ID" value="KAG2658748.1"/>
    <property type="molecule type" value="Genomic_DNA"/>
</dbReference>